<dbReference type="EMBL" id="CP016076">
    <property type="protein sequence ID" value="APU14740.1"/>
    <property type="molecule type" value="Genomic_DNA"/>
</dbReference>
<sequence>MTADPSAPAWRALFEEVRRAVFIPDTIWVDVSNEPGYRAVSRHRDRTAWETAVAANRPVVTQINLGEPHRAGGENFPTSSSSQPSIVADMLAALDPQPGDSVLEIGTGTGWNAALLKHRVGPAGHVTTIEVDPGLAEAARAALDASGFTARVVTGDGEAGCPVAAPFDRVISTASVREVVPRAWLEQLRPGGRLVTPWSTDYATGALLAIDLGANGVAGGRFATRLSFMRLRAHRRGLFGWEPDEATIARAAVRITECRNIDLDRMLDPARGNLAIGVRLHDVSLALGRDRHGPGHHVVELDDATTRSFARLDWPTAAAEPFTVGQFGPRRLWDEAEDAYDWWYERGQPGPERLGLTIDLASGRQIAWLDDPDTIVRTWWLPRS</sequence>
<dbReference type="Proteomes" id="UP000185511">
    <property type="component" value="Chromosome"/>
</dbReference>
<dbReference type="RefSeq" id="WP_075740546.1">
    <property type="nucleotide sequence ID" value="NZ_CP016076.1"/>
</dbReference>
<keyword evidence="7" id="KW-0808">Transferase</keyword>
<dbReference type="PANTHER" id="PTHR11579">
    <property type="entry name" value="PROTEIN-L-ISOASPARTATE O-METHYLTRANSFERASE"/>
    <property type="match status" value="1"/>
</dbReference>
<dbReference type="PANTHER" id="PTHR11579:SF0">
    <property type="entry name" value="PROTEIN-L-ISOASPARTATE(D-ASPARTATE) O-METHYLTRANSFERASE"/>
    <property type="match status" value="1"/>
</dbReference>
<evidence type="ECO:0000256" key="9">
    <source>
        <dbReference type="ARBA" id="ARBA00030757"/>
    </source>
</evidence>
<comment type="subcellular location">
    <subcellularLocation>
        <location evidence="1">Cytoplasm</location>
    </subcellularLocation>
</comment>
<dbReference type="InterPro" id="IPR000682">
    <property type="entry name" value="PCMT"/>
</dbReference>
<evidence type="ECO:0000256" key="2">
    <source>
        <dbReference type="ARBA" id="ARBA00005369"/>
    </source>
</evidence>
<dbReference type="GO" id="GO:0005737">
    <property type="term" value="C:cytoplasm"/>
    <property type="evidence" value="ECO:0007669"/>
    <property type="project" value="UniProtKB-SubCell"/>
</dbReference>
<comment type="similarity">
    <text evidence="2">Belongs to the methyltransferase superfamily. L-isoaspartyl/D-aspartyl protein methyltransferase family.</text>
</comment>
<name>A0AAC9LEB3_9PSEU</name>
<evidence type="ECO:0000256" key="7">
    <source>
        <dbReference type="ARBA" id="ARBA00022679"/>
    </source>
</evidence>
<reference evidence="13" key="1">
    <citation type="submission" date="2016-06" db="EMBL/GenBank/DDBJ databases">
        <title>Complete genome sequence of Actinoalloteichus fjordicus DSM 46855 (=ADI127-17), type strain of the new species Actinoalloteichus fjordicus.</title>
        <authorList>
            <person name="Ruckert C."/>
            <person name="Nouioui I."/>
            <person name="Willmese J."/>
            <person name="van Wezel G."/>
            <person name="Klenk H.-P."/>
            <person name="Kalinowski J."/>
            <person name="Zotchev S.B."/>
        </authorList>
    </citation>
    <scope>NUCLEOTIDE SEQUENCE [LARGE SCALE GENOMIC DNA]</scope>
    <source>
        <strain evidence="13">ADI127-7</strain>
    </source>
</reference>
<keyword evidence="5" id="KW-0963">Cytoplasm</keyword>
<evidence type="ECO:0000256" key="1">
    <source>
        <dbReference type="ARBA" id="ARBA00004496"/>
    </source>
</evidence>
<dbReference type="GO" id="GO:0004719">
    <property type="term" value="F:protein-L-isoaspartate (D-aspartate) O-methyltransferase activity"/>
    <property type="evidence" value="ECO:0007669"/>
    <property type="project" value="UniProtKB-EC"/>
</dbReference>
<dbReference type="KEGG" id="acad:UA74_13410"/>
<keyword evidence="6" id="KW-0489">Methyltransferase</keyword>
<evidence type="ECO:0000256" key="11">
    <source>
        <dbReference type="ARBA" id="ARBA00031350"/>
    </source>
</evidence>
<proteinExistence type="inferred from homology"/>
<protein>
    <recommendedName>
        <fullName evidence="4">Protein-L-isoaspartate O-methyltransferase</fullName>
        <ecNumber evidence="3">2.1.1.77</ecNumber>
    </recommendedName>
    <alternativeName>
        <fullName evidence="11">L-isoaspartyl protein carboxyl methyltransferase</fullName>
    </alternativeName>
    <alternativeName>
        <fullName evidence="9">Protein L-isoaspartyl methyltransferase</fullName>
    </alternativeName>
    <alternativeName>
        <fullName evidence="10">Protein-beta-aspartate methyltransferase</fullName>
    </alternativeName>
</protein>
<dbReference type="Pfam" id="PF01135">
    <property type="entry name" value="PCMT"/>
    <property type="match status" value="1"/>
</dbReference>
<dbReference type="GO" id="GO:0032259">
    <property type="term" value="P:methylation"/>
    <property type="evidence" value="ECO:0007669"/>
    <property type="project" value="UniProtKB-KW"/>
</dbReference>
<keyword evidence="8" id="KW-0949">S-adenosyl-L-methionine</keyword>
<dbReference type="InterPro" id="IPR029063">
    <property type="entry name" value="SAM-dependent_MTases_sf"/>
</dbReference>
<evidence type="ECO:0000313" key="13">
    <source>
        <dbReference type="Proteomes" id="UP000185511"/>
    </source>
</evidence>
<evidence type="ECO:0000256" key="3">
    <source>
        <dbReference type="ARBA" id="ARBA00011890"/>
    </source>
</evidence>
<keyword evidence="13" id="KW-1185">Reference proteome</keyword>
<evidence type="ECO:0000256" key="4">
    <source>
        <dbReference type="ARBA" id="ARBA00013346"/>
    </source>
</evidence>
<evidence type="ECO:0000256" key="5">
    <source>
        <dbReference type="ARBA" id="ARBA00022490"/>
    </source>
</evidence>
<accession>A0AAC9LEB3</accession>
<evidence type="ECO:0000313" key="12">
    <source>
        <dbReference type="EMBL" id="APU14740.1"/>
    </source>
</evidence>
<gene>
    <name evidence="12" type="ORF">UA74_13410</name>
</gene>
<dbReference type="AlphaFoldDB" id="A0AAC9LEB3"/>
<dbReference type="EC" id="2.1.1.77" evidence="3"/>
<dbReference type="SUPFAM" id="SSF53335">
    <property type="entry name" value="S-adenosyl-L-methionine-dependent methyltransferases"/>
    <property type="match status" value="1"/>
</dbReference>
<dbReference type="Gene3D" id="3.40.50.150">
    <property type="entry name" value="Vaccinia Virus protein VP39"/>
    <property type="match status" value="1"/>
</dbReference>
<organism evidence="12 13">
    <name type="scientific">Actinoalloteichus fjordicus</name>
    <dbReference type="NCBI Taxonomy" id="1612552"/>
    <lineage>
        <taxon>Bacteria</taxon>
        <taxon>Bacillati</taxon>
        <taxon>Actinomycetota</taxon>
        <taxon>Actinomycetes</taxon>
        <taxon>Pseudonocardiales</taxon>
        <taxon>Pseudonocardiaceae</taxon>
        <taxon>Actinoalloteichus</taxon>
    </lineage>
</organism>
<evidence type="ECO:0000256" key="8">
    <source>
        <dbReference type="ARBA" id="ARBA00022691"/>
    </source>
</evidence>
<evidence type="ECO:0000256" key="6">
    <source>
        <dbReference type="ARBA" id="ARBA00022603"/>
    </source>
</evidence>
<dbReference type="CDD" id="cd02440">
    <property type="entry name" value="AdoMet_MTases"/>
    <property type="match status" value="1"/>
</dbReference>
<evidence type="ECO:0000256" key="10">
    <source>
        <dbReference type="ARBA" id="ARBA00031323"/>
    </source>
</evidence>